<evidence type="ECO:0000256" key="4">
    <source>
        <dbReference type="ARBA" id="ARBA00022989"/>
    </source>
</evidence>
<dbReference type="PANTHER" id="PTHR43124:SF3">
    <property type="entry name" value="CHLORAMPHENICOL EFFLUX PUMP RV0191"/>
    <property type="match status" value="1"/>
</dbReference>
<dbReference type="STRING" id="576131.SAMN05444486_10525"/>
<dbReference type="GO" id="GO:0022857">
    <property type="term" value="F:transmembrane transporter activity"/>
    <property type="evidence" value="ECO:0007669"/>
    <property type="project" value="InterPro"/>
</dbReference>
<reference evidence="8 9" key="1">
    <citation type="submission" date="2016-10" db="EMBL/GenBank/DDBJ databases">
        <authorList>
            <person name="de Groot N.N."/>
        </authorList>
    </citation>
    <scope>NUCLEOTIDE SEQUENCE [LARGE SCALE GENOMIC DNA]</scope>
    <source>
        <strain evidence="8 9">DSM 24677</strain>
    </source>
</reference>
<feature type="transmembrane region" description="Helical" evidence="6">
    <location>
        <begin position="294"/>
        <end position="315"/>
    </location>
</feature>
<evidence type="ECO:0000313" key="8">
    <source>
        <dbReference type="EMBL" id="SDY84252.1"/>
    </source>
</evidence>
<name>A0A1H3N5U9_9RHOB</name>
<dbReference type="AlphaFoldDB" id="A0A1H3N5U9"/>
<evidence type="ECO:0000256" key="5">
    <source>
        <dbReference type="ARBA" id="ARBA00023136"/>
    </source>
</evidence>
<feature type="transmembrane region" description="Helical" evidence="6">
    <location>
        <begin position="357"/>
        <end position="377"/>
    </location>
</feature>
<organism evidence="8 9">
    <name type="scientific">Lentibacter algarum</name>
    <dbReference type="NCBI Taxonomy" id="576131"/>
    <lineage>
        <taxon>Bacteria</taxon>
        <taxon>Pseudomonadati</taxon>
        <taxon>Pseudomonadota</taxon>
        <taxon>Alphaproteobacteria</taxon>
        <taxon>Rhodobacterales</taxon>
        <taxon>Roseobacteraceae</taxon>
        <taxon>Lentibacter</taxon>
    </lineage>
</organism>
<dbReference type="Gene3D" id="1.20.1250.20">
    <property type="entry name" value="MFS general substrate transporter like domains"/>
    <property type="match status" value="2"/>
</dbReference>
<evidence type="ECO:0000256" key="1">
    <source>
        <dbReference type="ARBA" id="ARBA00004651"/>
    </source>
</evidence>
<feature type="transmembrane region" description="Helical" evidence="6">
    <location>
        <begin position="327"/>
        <end position="351"/>
    </location>
</feature>
<keyword evidence="3 6" id="KW-0812">Transmembrane</keyword>
<feature type="transmembrane region" description="Helical" evidence="6">
    <location>
        <begin position="103"/>
        <end position="123"/>
    </location>
</feature>
<gene>
    <name evidence="8" type="ORF">SAMN05444486_10525</name>
</gene>
<dbReference type="InterPro" id="IPR036259">
    <property type="entry name" value="MFS_trans_sf"/>
</dbReference>
<keyword evidence="5 6" id="KW-0472">Membrane</keyword>
<feature type="transmembrane region" description="Helical" evidence="6">
    <location>
        <begin position="161"/>
        <end position="185"/>
    </location>
</feature>
<evidence type="ECO:0000256" key="3">
    <source>
        <dbReference type="ARBA" id="ARBA00022692"/>
    </source>
</evidence>
<keyword evidence="4 6" id="KW-1133">Transmembrane helix</keyword>
<dbReference type="InterPro" id="IPR020846">
    <property type="entry name" value="MFS_dom"/>
</dbReference>
<evidence type="ECO:0000256" key="2">
    <source>
        <dbReference type="ARBA" id="ARBA00022475"/>
    </source>
</evidence>
<feature type="transmembrane region" description="Helical" evidence="6">
    <location>
        <begin position="206"/>
        <end position="230"/>
    </location>
</feature>
<feature type="transmembrane region" description="Helical" evidence="6">
    <location>
        <begin position="130"/>
        <end position="149"/>
    </location>
</feature>
<sequence>MGRAWPILILLGFCQFCASWGSLAIIAVQVEMRSGLGVSAEDVAALVWAFSFSLAVGALVAQVLIGHWERRAVLFVSLALLGCGGMALGFAQNWEQAMAARVAMALGAASVMPTASVIAASLVTEAQRPAAMSVVFGGLTTSLVVALPISSAVAEAAGWRAAWFVAGGAAFVAAFGVVFGVSGGVRGTRASFTAMLAVLADRATSMTIATTLLLICGGFITYAMIAFWLIEVGEAPRTALTTALLAAGIASVIGNAFSSHLVRLLGRDGTILGGLAFTAVCFLILWAAPHFYWLSYPAFIFFGVGWALCLAPLQARLMETAGARAQLALALNASAFFGGQGLGAAGGGAVYEAYGPVALPIASVAVLSLATLLFFISKQTNPPSKAKTT</sequence>
<dbReference type="InterPro" id="IPR050189">
    <property type="entry name" value="MFS_Efflux_Transporters"/>
</dbReference>
<feature type="transmembrane region" description="Helical" evidence="6">
    <location>
        <begin position="72"/>
        <end position="91"/>
    </location>
</feature>
<comment type="subcellular location">
    <subcellularLocation>
        <location evidence="1">Cell membrane</location>
        <topology evidence="1">Multi-pass membrane protein</topology>
    </subcellularLocation>
</comment>
<keyword evidence="9" id="KW-1185">Reference proteome</keyword>
<dbReference type="PANTHER" id="PTHR43124">
    <property type="entry name" value="PURINE EFFLUX PUMP PBUE"/>
    <property type="match status" value="1"/>
</dbReference>
<dbReference type="PROSITE" id="PS50850">
    <property type="entry name" value="MFS"/>
    <property type="match status" value="1"/>
</dbReference>
<protein>
    <submittedName>
        <fullName evidence="8">Predicted arabinose efflux permease, MFS family</fullName>
    </submittedName>
</protein>
<feature type="transmembrane region" description="Helical" evidence="6">
    <location>
        <begin position="236"/>
        <end position="257"/>
    </location>
</feature>
<feature type="domain" description="Major facilitator superfamily (MFS) profile" evidence="7">
    <location>
        <begin position="7"/>
        <end position="380"/>
    </location>
</feature>
<dbReference type="RefSeq" id="WP_089894205.1">
    <property type="nucleotide sequence ID" value="NZ_CP158687.1"/>
</dbReference>
<dbReference type="EMBL" id="FNPR01000005">
    <property type="protein sequence ID" value="SDY84252.1"/>
    <property type="molecule type" value="Genomic_DNA"/>
</dbReference>
<feature type="transmembrane region" description="Helical" evidence="6">
    <location>
        <begin position="43"/>
        <end position="65"/>
    </location>
</feature>
<dbReference type="InterPro" id="IPR011701">
    <property type="entry name" value="MFS"/>
</dbReference>
<dbReference type="Pfam" id="PF07690">
    <property type="entry name" value="MFS_1"/>
    <property type="match status" value="1"/>
</dbReference>
<feature type="transmembrane region" description="Helical" evidence="6">
    <location>
        <begin position="269"/>
        <end position="288"/>
    </location>
</feature>
<evidence type="ECO:0000256" key="6">
    <source>
        <dbReference type="SAM" id="Phobius"/>
    </source>
</evidence>
<evidence type="ECO:0000313" key="9">
    <source>
        <dbReference type="Proteomes" id="UP000199026"/>
    </source>
</evidence>
<dbReference type="Proteomes" id="UP000199026">
    <property type="component" value="Unassembled WGS sequence"/>
</dbReference>
<dbReference type="GO" id="GO:0005886">
    <property type="term" value="C:plasma membrane"/>
    <property type="evidence" value="ECO:0007669"/>
    <property type="project" value="UniProtKB-SubCell"/>
</dbReference>
<accession>A0A1H3N5U9</accession>
<evidence type="ECO:0000259" key="7">
    <source>
        <dbReference type="PROSITE" id="PS50850"/>
    </source>
</evidence>
<dbReference type="SUPFAM" id="SSF103473">
    <property type="entry name" value="MFS general substrate transporter"/>
    <property type="match status" value="1"/>
</dbReference>
<proteinExistence type="predicted"/>
<keyword evidence="2" id="KW-1003">Cell membrane</keyword>
<dbReference type="OrthoDB" id="9788453at2"/>
<dbReference type="GeneID" id="78125802"/>